<protein>
    <recommendedName>
        <fullName evidence="5">Metallo-beta-lactamase domain-containing protein</fullName>
    </recommendedName>
</protein>
<keyword evidence="2" id="KW-0472">Membrane</keyword>
<keyword evidence="2" id="KW-1133">Transmembrane helix</keyword>
<proteinExistence type="predicted"/>
<evidence type="ECO:0000313" key="4">
    <source>
        <dbReference type="Proteomes" id="UP001165306"/>
    </source>
</evidence>
<keyword evidence="4" id="KW-1185">Reference proteome</keyword>
<sequence length="299" mass="32511">MVATVSSPASKATAQVSEEHTRSAPHSRLWSLAPIRCALLLAGGLALGLVAGWLLSQWSPGDRLVIGGTGQELSVLLELDGRRIVIGGGSSRSDLVDFVDRSTLPWDRQIDLLVVPAWDEQHLPGALELVTRGRVRRLAVLGLPGNEPAWTALERAAQRRGVAVTFVAEPQRVELSETVWLVLYPAPDGREARGGHVSIRLGEVQIGVVDAPRGNADHWRTIARSHLLVTLRQPPGELGPVPLLARPSPRRPSDFVPIEAQYELALDPGRRVTLRFSARELRIPLEAVDRPARPSTSMP</sequence>
<evidence type="ECO:0008006" key="5">
    <source>
        <dbReference type="Google" id="ProtNLM"/>
    </source>
</evidence>
<feature type="transmembrane region" description="Helical" evidence="2">
    <location>
        <begin position="33"/>
        <end position="55"/>
    </location>
</feature>
<evidence type="ECO:0000313" key="3">
    <source>
        <dbReference type="EMBL" id="MCM8749062.1"/>
    </source>
</evidence>
<evidence type="ECO:0000256" key="2">
    <source>
        <dbReference type="SAM" id="Phobius"/>
    </source>
</evidence>
<dbReference type="AlphaFoldDB" id="A0AA41WBX8"/>
<dbReference type="Proteomes" id="UP001165306">
    <property type="component" value="Unassembled WGS sequence"/>
</dbReference>
<keyword evidence="2" id="KW-0812">Transmembrane</keyword>
<dbReference type="EMBL" id="JAMSLR010000004">
    <property type="protein sequence ID" value="MCM8749062.1"/>
    <property type="molecule type" value="Genomic_DNA"/>
</dbReference>
<reference evidence="3" key="1">
    <citation type="submission" date="2022-06" db="EMBL/GenBank/DDBJ databases">
        <title>CFH 74404 Thermomicrobiaceae sp.</title>
        <authorList>
            <person name="Ming H."/>
            <person name="Li W.-J."/>
            <person name="Zhao Z."/>
        </authorList>
    </citation>
    <scope>NUCLEOTIDE SEQUENCE</scope>
    <source>
        <strain evidence="3">CFH 74404</strain>
    </source>
</reference>
<feature type="region of interest" description="Disordered" evidence="1">
    <location>
        <begin position="1"/>
        <end position="20"/>
    </location>
</feature>
<feature type="compositionally biased region" description="Polar residues" evidence="1">
    <location>
        <begin position="1"/>
        <end position="16"/>
    </location>
</feature>
<accession>A0AA41WBX8</accession>
<gene>
    <name evidence="3" type="ORF">NET02_07895</name>
</gene>
<name>A0AA41WBX8_9BACT</name>
<comment type="caution">
    <text evidence="3">The sequence shown here is derived from an EMBL/GenBank/DDBJ whole genome shotgun (WGS) entry which is preliminary data.</text>
</comment>
<organism evidence="3 4">
    <name type="scientific">Thermalbibacter longus</name>
    <dbReference type="NCBI Taxonomy" id="2951981"/>
    <lineage>
        <taxon>Bacteria</taxon>
        <taxon>Pseudomonadati</taxon>
        <taxon>Thermomicrobiota</taxon>
        <taxon>Thermomicrobia</taxon>
        <taxon>Thermomicrobiales</taxon>
        <taxon>Thermomicrobiaceae</taxon>
        <taxon>Thermalbibacter</taxon>
    </lineage>
</organism>
<evidence type="ECO:0000256" key="1">
    <source>
        <dbReference type="SAM" id="MobiDB-lite"/>
    </source>
</evidence>